<name>A0A2H3TEA0_FUSOX</name>
<reference evidence="3" key="1">
    <citation type="submission" date="2016-09" db="EMBL/GenBank/DDBJ databases">
        <authorList>
            <person name="Guldener U."/>
        </authorList>
    </citation>
    <scope>NUCLEOTIDE SEQUENCE [LARGE SCALE GENOMIC DNA]</scope>
    <source>
        <strain evidence="3">V64-1</strain>
    </source>
</reference>
<evidence type="ECO:0000313" key="2">
    <source>
        <dbReference type="EMBL" id="SCO84081.1"/>
    </source>
</evidence>
<gene>
    <name evidence="2" type="ORF">FRV6_08208</name>
</gene>
<feature type="coiled-coil region" evidence="1">
    <location>
        <begin position="12"/>
        <end position="60"/>
    </location>
</feature>
<dbReference type="VEuPathDB" id="FungiDB:FOIG_02608"/>
<keyword evidence="1" id="KW-0175">Coiled coil</keyword>
<dbReference type="OrthoDB" id="5105790at2759"/>
<dbReference type="VEuPathDB" id="FungiDB:FOZG_05956"/>
<dbReference type="VEuPathDB" id="FungiDB:FOXG_21920"/>
<sequence length="157" mass="17997">MSVNLPADHVEVAALRDRVKHISEENKFVNNENDYLQESNDGLAIENNKLKKTLALTEERLQRITDFCRSAEEELTKQIAINEDLTKLLEASGREYMRKFIKPSRQTTAVAFATAYSNCEHHQYSHSHRRYPPAATTTEVGSPIVSVTKRQPRRMNP</sequence>
<protein>
    <submittedName>
        <fullName evidence="2">Uncharacterized protein</fullName>
    </submittedName>
</protein>
<proteinExistence type="predicted"/>
<dbReference type="AlphaFoldDB" id="A0A2H3TEA0"/>
<dbReference type="Proteomes" id="UP000219369">
    <property type="component" value="Unassembled WGS sequence"/>
</dbReference>
<accession>A0A2H3TEA0</accession>
<dbReference type="VEuPathDB" id="FungiDB:HZS61_009308"/>
<evidence type="ECO:0000256" key="1">
    <source>
        <dbReference type="SAM" id="Coils"/>
    </source>
</evidence>
<dbReference type="VEuPathDB" id="FungiDB:FOMG_05807"/>
<dbReference type="VEuPathDB" id="FungiDB:FOC4_g10004409"/>
<organism evidence="2 3">
    <name type="scientific">Fusarium oxysporum</name>
    <name type="common">Fusarium vascular wilt</name>
    <dbReference type="NCBI Taxonomy" id="5507"/>
    <lineage>
        <taxon>Eukaryota</taxon>
        <taxon>Fungi</taxon>
        <taxon>Dikarya</taxon>
        <taxon>Ascomycota</taxon>
        <taxon>Pezizomycotina</taxon>
        <taxon>Sordariomycetes</taxon>
        <taxon>Hypocreomycetidae</taxon>
        <taxon>Hypocreales</taxon>
        <taxon>Nectriaceae</taxon>
        <taxon>Fusarium</taxon>
        <taxon>Fusarium oxysporum species complex</taxon>
    </lineage>
</organism>
<dbReference type="EMBL" id="FMJY01000004">
    <property type="protein sequence ID" value="SCO84081.1"/>
    <property type="molecule type" value="Genomic_DNA"/>
</dbReference>
<evidence type="ECO:0000313" key="3">
    <source>
        <dbReference type="Proteomes" id="UP000219369"/>
    </source>
</evidence>
<dbReference type="VEuPathDB" id="FungiDB:FOC1_g10008072"/>